<dbReference type="Pfam" id="PF00498">
    <property type="entry name" value="FHA"/>
    <property type="match status" value="1"/>
</dbReference>
<dbReference type="Gene3D" id="2.60.200.20">
    <property type="match status" value="1"/>
</dbReference>
<dbReference type="InterPro" id="IPR008984">
    <property type="entry name" value="SMAD_FHA_dom_sf"/>
</dbReference>
<accession>A0A956NHX2</accession>
<evidence type="ECO:0000313" key="2">
    <source>
        <dbReference type="EMBL" id="MCA9757349.1"/>
    </source>
</evidence>
<reference evidence="2" key="1">
    <citation type="submission" date="2020-04" db="EMBL/GenBank/DDBJ databases">
        <authorList>
            <person name="Zhang T."/>
        </authorList>
    </citation>
    <scope>NUCLEOTIDE SEQUENCE</scope>
    <source>
        <strain evidence="2">HKST-UBA02</strain>
    </source>
</reference>
<dbReference type="Gene3D" id="1.10.3210.10">
    <property type="entry name" value="Hypothetical protein af1432"/>
    <property type="match status" value="1"/>
</dbReference>
<dbReference type="Gene3D" id="3.30.450.40">
    <property type="match status" value="1"/>
</dbReference>
<dbReference type="SMART" id="SM00065">
    <property type="entry name" value="GAF"/>
    <property type="match status" value="1"/>
</dbReference>
<gene>
    <name evidence="2" type="ORF">KDA27_16215</name>
</gene>
<dbReference type="SUPFAM" id="SSF49879">
    <property type="entry name" value="SMAD/FHA domain"/>
    <property type="match status" value="1"/>
</dbReference>
<protein>
    <submittedName>
        <fullName evidence="2">FHA domain-containing protein</fullName>
    </submittedName>
</protein>
<dbReference type="InterPro" id="IPR029016">
    <property type="entry name" value="GAF-like_dom_sf"/>
</dbReference>
<evidence type="ECO:0000313" key="3">
    <source>
        <dbReference type="Proteomes" id="UP000739538"/>
    </source>
</evidence>
<dbReference type="SUPFAM" id="SSF55781">
    <property type="entry name" value="GAF domain-like"/>
    <property type="match status" value="1"/>
</dbReference>
<comment type="caution">
    <text evidence="2">The sequence shown here is derived from an EMBL/GenBank/DDBJ whole genome shotgun (WGS) entry which is preliminary data.</text>
</comment>
<evidence type="ECO:0000259" key="1">
    <source>
        <dbReference type="PROSITE" id="PS50006"/>
    </source>
</evidence>
<dbReference type="InterPro" id="IPR003018">
    <property type="entry name" value="GAF"/>
</dbReference>
<organism evidence="2 3">
    <name type="scientific">Eiseniibacteriota bacterium</name>
    <dbReference type="NCBI Taxonomy" id="2212470"/>
    <lineage>
        <taxon>Bacteria</taxon>
        <taxon>Candidatus Eiseniibacteriota</taxon>
    </lineage>
</organism>
<dbReference type="CDD" id="cd00060">
    <property type="entry name" value="FHA"/>
    <property type="match status" value="1"/>
</dbReference>
<proteinExistence type="predicted"/>
<dbReference type="AlphaFoldDB" id="A0A956NHX2"/>
<reference evidence="2" key="2">
    <citation type="journal article" date="2021" name="Microbiome">
        <title>Successional dynamics and alternative stable states in a saline activated sludge microbial community over 9 years.</title>
        <authorList>
            <person name="Wang Y."/>
            <person name="Ye J."/>
            <person name="Ju F."/>
            <person name="Liu L."/>
            <person name="Boyd J.A."/>
            <person name="Deng Y."/>
            <person name="Parks D.H."/>
            <person name="Jiang X."/>
            <person name="Yin X."/>
            <person name="Woodcroft B.J."/>
            <person name="Tyson G.W."/>
            <person name="Hugenholtz P."/>
            <person name="Polz M.F."/>
            <person name="Zhang T."/>
        </authorList>
    </citation>
    <scope>NUCLEOTIDE SEQUENCE</scope>
    <source>
        <strain evidence="2">HKST-UBA02</strain>
    </source>
</reference>
<dbReference type="SMART" id="SM00240">
    <property type="entry name" value="FHA"/>
    <property type="match status" value="1"/>
</dbReference>
<sequence length="462" mass="50160">MLRLTISRPGHDITEATFVGDVVTIGRAADNQLQLEDDAVSSHHGRLEQRGRQLVYTDLGSTNGTILYHEGRALAITGRQVRGQLVAEHDRIRIGAFSLQVESSDPRIGQHETQVLETQSLRTEALIGSGMLAGVDPRKGERILAMIADGHATLGSMTRLCACLKDHLFRLFPKATHLSIVQRDQHGGSLVVVAHESRKGDASEVRISHTIVQRAMRDEVALLLVDAGKELQNAHSVVLSQIETAICAPLRNSAGTFGALQLDVRGTRGQTLDGADLALLVGIADFVAVLVDNQRQLQGAHNGVLAALDSLMREREVTNREGVTRARRIRTLAVSIGRALRLSSRELELLNASASLLAWPRSGPPSMYYPDALHDAPFIASCCDERLDGSGPHGLIADDITLPTRIIGLACHVVDQAGHTSQAQLWEQLEADRETVWDPRCLDALRSLFAESERPVGEVEAA</sequence>
<dbReference type="Proteomes" id="UP000739538">
    <property type="component" value="Unassembled WGS sequence"/>
</dbReference>
<name>A0A956NHX2_UNCEI</name>
<dbReference type="PROSITE" id="PS50006">
    <property type="entry name" value="FHA_DOMAIN"/>
    <property type="match status" value="1"/>
</dbReference>
<dbReference type="InterPro" id="IPR000253">
    <property type="entry name" value="FHA_dom"/>
</dbReference>
<dbReference type="EMBL" id="JAGQHS010000094">
    <property type="protein sequence ID" value="MCA9757349.1"/>
    <property type="molecule type" value="Genomic_DNA"/>
</dbReference>
<feature type="domain" description="FHA" evidence="1">
    <location>
        <begin position="23"/>
        <end position="67"/>
    </location>
</feature>